<evidence type="ECO:0000256" key="6">
    <source>
        <dbReference type="RuleBase" id="RU280813"/>
    </source>
</evidence>
<dbReference type="GO" id="GO:0016020">
    <property type="term" value="C:membrane"/>
    <property type="evidence" value="ECO:0007669"/>
    <property type="project" value="UniProtKB-SubCell"/>
</dbReference>
<feature type="transmembrane region" description="Helical" evidence="6">
    <location>
        <begin position="101"/>
        <end position="122"/>
    </location>
</feature>
<dbReference type="GO" id="GO:0007606">
    <property type="term" value="P:sensory perception of chemical stimulus"/>
    <property type="evidence" value="ECO:0007669"/>
    <property type="project" value="UniProtKB-UniRule"/>
</dbReference>
<organism evidence="7 8">
    <name type="scientific">Ditylenchus destructor</name>
    <dbReference type="NCBI Taxonomy" id="166010"/>
    <lineage>
        <taxon>Eukaryota</taxon>
        <taxon>Metazoa</taxon>
        <taxon>Ecdysozoa</taxon>
        <taxon>Nematoda</taxon>
        <taxon>Chromadorea</taxon>
        <taxon>Rhabditida</taxon>
        <taxon>Tylenchina</taxon>
        <taxon>Tylenchomorpha</taxon>
        <taxon>Sphaerularioidea</taxon>
        <taxon>Anguinidae</taxon>
        <taxon>Anguininae</taxon>
        <taxon>Ditylenchus</taxon>
    </lineage>
</organism>
<comment type="caution">
    <text evidence="6">Lacks conserved residue(s) required for the propagation of feature annotation.</text>
</comment>
<evidence type="ECO:0000256" key="1">
    <source>
        <dbReference type="ARBA" id="ARBA00004141"/>
    </source>
</evidence>
<dbReference type="Gene3D" id="1.20.1070.10">
    <property type="entry name" value="Rhodopsin 7-helix transmembrane proteins"/>
    <property type="match status" value="1"/>
</dbReference>
<feature type="transmembrane region" description="Helical" evidence="6">
    <location>
        <begin position="336"/>
        <end position="357"/>
    </location>
</feature>
<comment type="caution">
    <text evidence="7">The sequence shown here is derived from an EMBL/GenBank/DDBJ whole genome shotgun (WGS) entry which is preliminary data.</text>
</comment>
<feature type="transmembrane region" description="Helical" evidence="6">
    <location>
        <begin position="168"/>
        <end position="191"/>
    </location>
</feature>
<evidence type="ECO:0000256" key="2">
    <source>
        <dbReference type="ARBA" id="ARBA00005692"/>
    </source>
</evidence>
<dbReference type="PANTHER" id="PTHR31552">
    <property type="entry name" value="SERPENTINE RECEPTOR CLASS GAMMA"/>
    <property type="match status" value="1"/>
</dbReference>
<evidence type="ECO:0000256" key="3">
    <source>
        <dbReference type="ARBA" id="ARBA00022692"/>
    </source>
</evidence>
<dbReference type="EMBL" id="JAKKPZ010000334">
    <property type="protein sequence ID" value="KAI1696323.1"/>
    <property type="molecule type" value="Genomic_DNA"/>
</dbReference>
<accession>A0AAD4MJG6</accession>
<feature type="transmembrane region" description="Helical" evidence="6">
    <location>
        <begin position="14"/>
        <end position="35"/>
    </location>
</feature>
<keyword evidence="3 6" id="KW-0812">Transmembrane</keyword>
<keyword evidence="5 6" id="KW-0472">Membrane</keyword>
<evidence type="ECO:0000313" key="8">
    <source>
        <dbReference type="Proteomes" id="UP001201812"/>
    </source>
</evidence>
<dbReference type="PANTHER" id="PTHR31552:SF8">
    <property type="entry name" value="SERPENTINE RECEPTOR CLASS GAMMA"/>
    <property type="match status" value="1"/>
</dbReference>
<reference evidence="7" key="1">
    <citation type="submission" date="2022-01" db="EMBL/GenBank/DDBJ databases">
        <title>Genome Sequence Resource for Two Populations of Ditylenchus destructor, the Migratory Endoparasitic Phytonematode.</title>
        <authorList>
            <person name="Zhang H."/>
            <person name="Lin R."/>
            <person name="Xie B."/>
        </authorList>
    </citation>
    <scope>NUCLEOTIDE SEQUENCE</scope>
    <source>
        <strain evidence="7">BazhouSP</strain>
    </source>
</reference>
<feature type="transmembrane region" description="Helical" evidence="6">
    <location>
        <begin position="436"/>
        <end position="460"/>
    </location>
</feature>
<name>A0AAD4MJG6_9BILA</name>
<dbReference type="Proteomes" id="UP001201812">
    <property type="component" value="Unassembled WGS sequence"/>
</dbReference>
<comment type="similarity">
    <text evidence="2 6">Belongs to the nematode receptor-like protein srg family.</text>
</comment>
<feature type="transmembrane region" description="Helical" evidence="6">
    <location>
        <begin position="143"/>
        <end position="162"/>
    </location>
</feature>
<feature type="transmembrane region" description="Helical" evidence="6">
    <location>
        <begin position="387"/>
        <end position="412"/>
    </location>
</feature>
<proteinExistence type="inferred from homology"/>
<dbReference type="InterPro" id="IPR000609">
    <property type="entry name" value="7TM_GPCR_serpentine_rcpt_Srg"/>
</dbReference>
<dbReference type="SUPFAM" id="SSF81321">
    <property type="entry name" value="Family A G protein-coupled receptor-like"/>
    <property type="match status" value="1"/>
</dbReference>
<dbReference type="AlphaFoldDB" id="A0AAD4MJG6"/>
<keyword evidence="8" id="KW-1185">Reference proteome</keyword>
<evidence type="ECO:0000313" key="7">
    <source>
        <dbReference type="EMBL" id="KAI1696323.1"/>
    </source>
</evidence>
<dbReference type="Pfam" id="PF02118">
    <property type="entry name" value="Srg"/>
    <property type="match status" value="1"/>
</dbReference>
<comment type="subcellular location">
    <subcellularLocation>
        <location evidence="1">Membrane</location>
        <topology evidence="1">Multi-pass membrane protein</topology>
    </subcellularLocation>
</comment>
<protein>
    <recommendedName>
        <fullName evidence="6">Serpentine receptor class gamma</fullName>
    </recommendedName>
</protein>
<evidence type="ECO:0000256" key="5">
    <source>
        <dbReference type="ARBA" id="ARBA00023136"/>
    </source>
</evidence>
<keyword evidence="4 6" id="KW-1133">Transmembrane helix</keyword>
<dbReference type="GO" id="GO:0004888">
    <property type="term" value="F:transmembrane signaling receptor activity"/>
    <property type="evidence" value="ECO:0007669"/>
    <property type="project" value="InterPro"/>
</dbReference>
<feature type="transmembrane region" description="Helical" evidence="6">
    <location>
        <begin position="223"/>
        <end position="243"/>
    </location>
</feature>
<evidence type="ECO:0000256" key="4">
    <source>
        <dbReference type="ARBA" id="ARBA00022989"/>
    </source>
</evidence>
<gene>
    <name evidence="7" type="ORF">DdX_19099</name>
</gene>
<feature type="transmembrane region" description="Helical" evidence="6">
    <location>
        <begin position="55"/>
        <end position="76"/>
    </location>
</feature>
<sequence>MAVVAPPHLTYVNFAENIVAVVAEPVTIVLMPNLIYCSTFKKWKIQGRTLSRSMLVFMCTHLFFAITCIPYSWFIIFNWNPIKQCTTSGCVFIKYQGKPQLYTKLVFGTLNFINSGYLFYLLRKHQSLSVKNRVVKATAIMEFFFSIIPSYFGIIYVTITGISTANVIGQYVLMSCIVDAAGCSIIYSVLFRGKKAAIQKRSLAMSNGTLNIWSFENIKALSALAYAIPTFILYVLVIIVLIIRFRTPFYVLFVINGISEIAWWWTNMWKYRAAIAPIFFPLFVNLPSESWSITLLFFLNYTLPITSRTLDFLLTLNRFTVMHLSGHVYEKIWRYLIPISVILICVVASGMNMTILLNGCYMSWPSEAQYLFHFDPYDPGVEYRESLYNIVVIAAFAPATLVFNLSITYSLWRRQRINMKNGQKSGNGSRDAEGKLCVLTFMMMVTNLICLVCQTCFFAAGGGQNMDPGFSHTLSTVQGFAEDLHTLSQPWMLVYMSKGVRRSLIKLMSFGHWRSDPVSMFTITHSKAVVHIKRNTVNPLSNSVYRTSSIQQRSSIVNNSSAHP</sequence>
<feature type="transmembrane region" description="Helical" evidence="6">
    <location>
        <begin position="249"/>
        <end position="266"/>
    </location>
</feature>